<proteinExistence type="predicted"/>
<dbReference type="Proteomes" id="UP000694660">
    <property type="component" value="Unassembled WGS sequence"/>
</dbReference>
<name>A0A944H5Y9_DENI1</name>
<organism evidence="1 2">
    <name type="scientific">Denitromonas iodatirespirans</name>
    <dbReference type="NCBI Taxonomy" id="2795389"/>
    <lineage>
        <taxon>Bacteria</taxon>
        <taxon>Pseudomonadati</taxon>
        <taxon>Pseudomonadota</taxon>
        <taxon>Betaproteobacteria</taxon>
        <taxon>Rhodocyclales</taxon>
        <taxon>Zoogloeaceae</taxon>
        <taxon>Denitromonas</taxon>
    </lineage>
</organism>
<evidence type="ECO:0000313" key="2">
    <source>
        <dbReference type="Proteomes" id="UP000694660"/>
    </source>
</evidence>
<comment type="caution">
    <text evidence="1">The sequence shown here is derived from an EMBL/GenBank/DDBJ whole genome shotgun (WGS) entry which is preliminary data.</text>
</comment>
<sequence length="109" mass="12509">MEAIDQVESEEMRHVLSKFYGPVVNTWTINYGVYEVLGRLIAGSEQCTRAMHLVPRPWDLTAPAKWAQRQVRKALVRYLNSPEGQHYVVCMKGAARNFRSEFELAQLGL</sequence>
<dbReference type="RefSeq" id="WP_214359379.1">
    <property type="nucleotide sequence ID" value="NZ_JAEKFT010000001.1"/>
</dbReference>
<protein>
    <submittedName>
        <fullName evidence="1">Uncharacterized protein</fullName>
    </submittedName>
</protein>
<dbReference type="EMBL" id="JAEKFT010000001">
    <property type="protein sequence ID" value="MBT0959618.1"/>
    <property type="molecule type" value="Genomic_DNA"/>
</dbReference>
<accession>A0A944H5Y9</accession>
<dbReference type="AlphaFoldDB" id="A0A944H5Y9"/>
<keyword evidence="2" id="KW-1185">Reference proteome</keyword>
<gene>
    <name evidence="1" type="ORF">I8J34_00415</name>
</gene>
<reference evidence="2" key="1">
    <citation type="journal article" date="2022" name="ISME J.">
        <title>Genetic and phylogenetic analysis of dissimilatory iodate-reducing bacteria identifies potential niches across the world's oceans.</title>
        <authorList>
            <person name="Reyes-Umana V."/>
            <person name="Henning Z."/>
            <person name="Lee K."/>
            <person name="Barnum T.P."/>
            <person name="Coates J.D."/>
        </authorList>
    </citation>
    <scope>NUCLEOTIDE SEQUENCE [LARGE SCALE GENOMIC DNA]</scope>
    <source>
        <strain evidence="2">IR12</strain>
    </source>
</reference>
<evidence type="ECO:0000313" key="1">
    <source>
        <dbReference type="EMBL" id="MBT0959618.1"/>
    </source>
</evidence>